<keyword evidence="1" id="KW-0812">Transmembrane</keyword>
<accession>A0ABU1NM95</accession>
<evidence type="ECO:0000313" key="3">
    <source>
        <dbReference type="Proteomes" id="UP001184230"/>
    </source>
</evidence>
<dbReference type="RefSeq" id="WP_309907205.1">
    <property type="nucleotide sequence ID" value="NZ_JAVDRF010000017.1"/>
</dbReference>
<sequence length="95" mass="10514">MKYLGIAYDGLVAALATIFWTIASWVFAGLCALVIVLLLVFGLITRTAVREALRDAMQAHVSGIHDNARAIVAMSKHLERKLGEAHQRINELENR</sequence>
<gene>
    <name evidence="2" type="ORF">J2739_005278</name>
</gene>
<keyword evidence="1" id="KW-1133">Transmembrane helix</keyword>
<keyword evidence="1" id="KW-0472">Membrane</keyword>
<reference evidence="2 3" key="1">
    <citation type="submission" date="2023-07" db="EMBL/GenBank/DDBJ databases">
        <title>Sorghum-associated microbial communities from plants grown in Nebraska, USA.</title>
        <authorList>
            <person name="Schachtman D."/>
        </authorList>
    </citation>
    <scope>NUCLEOTIDE SEQUENCE [LARGE SCALE GENOMIC DNA]</scope>
    <source>
        <strain evidence="2 3">DS1781</strain>
    </source>
</reference>
<comment type="caution">
    <text evidence="2">The sequence shown here is derived from an EMBL/GenBank/DDBJ whole genome shotgun (WGS) entry which is preliminary data.</text>
</comment>
<keyword evidence="3" id="KW-1185">Reference proteome</keyword>
<feature type="transmembrane region" description="Helical" evidence="1">
    <location>
        <begin position="12"/>
        <end position="44"/>
    </location>
</feature>
<evidence type="ECO:0000313" key="2">
    <source>
        <dbReference type="EMBL" id="MDR6539482.1"/>
    </source>
</evidence>
<name>A0ABU1NM95_9BURK</name>
<proteinExistence type="predicted"/>
<dbReference type="EMBL" id="JAVDRF010000017">
    <property type="protein sequence ID" value="MDR6539482.1"/>
    <property type="molecule type" value="Genomic_DNA"/>
</dbReference>
<evidence type="ECO:0000256" key="1">
    <source>
        <dbReference type="SAM" id="Phobius"/>
    </source>
</evidence>
<protein>
    <submittedName>
        <fullName evidence="2">High-affinity Fe2+/Pb2+ permease</fullName>
    </submittedName>
</protein>
<organism evidence="2 3">
    <name type="scientific">Variovorax soli</name>
    <dbReference type="NCBI Taxonomy" id="376815"/>
    <lineage>
        <taxon>Bacteria</taxon>
        <taxon>Pseudomonadati</taxon>
        <taxon>Pseudomonadota</taxon>
        <taxon>Betaproteobacteria</taxon>
        <taxon>Burkholderiales</taxon>
        <taxon>Comamonadaceae</taxon>
        <taxon>Variovorax</taxon>
    </lineage>
</organism>
<dbReference type="Proteomes" id="UP001184230">
    <property type="component" value="Unassembled WGS sequence"/>
</dbReference>